<evidence type="ECO:0000256" key="1">
    <source>
        <dbReference type="SAM" id="MobiDB-lite"/>
    </source>
</evidence>
<evidence type="ECO:0000259" key="2">
    <source>
        <dbReference type="Pfam" id="PF01609"/>
    </source>
</evidence>
<comment type="caution">
    <text evidence="4">The sequence shown here is derived from an EMBL/GenBank/DDBJ whole genome shotgun (WGS) entry which is preliminary data.</text>
</comment>
<feature type="region of interest" description="Disordered" evidence="1">
    <location>
        <begin position="544"/>
        <end position="609"/>
    </location>
</feature>
<keyword evidence="5" id="KW-1185">Reference proteome</keyword>
<dbReference type="EMBL" id="VIWU01000001">
    <property type="protein sequence ID" value="TWF82331.1"/>
    <property type="molecule type" value="Genomic_DNA"/>
</dbReference>
<feature type="domain" description="Transposase IS4 N-terminal" evidence="3">
    <location>
        <begin position="37"/>
        <end position="131"/>
    </location>
</feature>
<proteinExistence type="predicted"/>
<dbReference type="SUPFAM" id="SSF53098">
    <property type="entry name" value="Ribonuclease H-like"/>
    <property type="match status" value="1"/>
</dbReference>
<protein>
    <submittedName>
        <fullName evidence="4">DDE family transposase</fullName>
    </submittedName>
</protein>
<evidence type="ECO:0000313" key="5">
    <source>
        <dbReference type="Proteomes" id="UP000321261"/>
    </source>
</evidence>
<feature type="region of interest" description="Disordered" evidence="1">
    <location>
        <begin position="468"/>
        <end position="496"/>
    </location>
</feature>
<dbReference type="InterPro" id="IPR047952">
    <property type="entry name" value="Transpos_IS4"/>
</dbReference>
<dbReference type="Proteomes" id="UP000321261">
    <property type="component" value="Unassembled WGS sequence"/>
</dbReference>
<feature type="compositionally biased region" description="Basic residues" evidence="1">
    <location>
        <begin position="478"/>
        <end position="496"/>
    </location>
</feature>
<reference evidence="4 5" key="1">
    <citation type="submission" date="2019-06" db="EMBL/GenBank/DDBJ databases">
        <title>Sequencing the genomes of 1000 actinobacteria strains.</title>
        <authorList>
            <person name="Klenk H.-P."/>
        </authorList>
    </citation>
    <scope>NUCLEOTIDE SEQUENCE [LARGE SCALE GENOMIC DNA]</scope>
    <source>
        <strain evidence="4 5">DSM 45671</strain>
    </source>
</reference>
<dbReference type="Pfam" id="PF01609">
    <property type="entry name" value="DDE_Tnp_1"/>
    <property type="match status" value="1"/>
</dbReference>
<name>A0A561T5E1_9PSEU</name>
<gene>
    <name evidence="4" type="ORF">FHX44_118280</name>
</gene>
<feature type="domain" description="Transposase IS4-like" evidence="2">
    <location>
        <begin position="162"/>
        <end position="368"/>
    </location>
</feature>
<dbReference type="PANTHER" id="PTHR37529:SF1">
    <property type="entry name" value="TRANSPOSASE INSG FOR INSERTION SEQUENCE ELEMENT IS4-RELATED"/>
    <property type="match status" value="1"/>
</dbReference>
<dbReference type="AlphaFoldDB" id="A0A561T5E1"/>
<dbReference type="NCBIfam" id="NF033592">
    <property type="entry name" value="transpos_IS4_1"/>
    <property type="match status" value="1"/>
</dbReference>
<dbReference type="PANTHER" id="PTHR37529">
    <property type="entry name" value="TRANSPOSASE INSG FOR INSERTION SEQUENCE ELEMENT IS4-RELATED"/>
    <property type="match status" value="1"/>
</dbReference>
<organism evidence="4 5">
    <name type="scientific">Pseudonocardia hierapolitana</name>
    <dbReference type="NCBI Taxonomy" id="1128676"/>
    <lineage>
        <taxon>Bacteria</taxon>
        <taxon>Bacillati</taxon>
        <taxon>Actinomycetota</taxon>
        <taxon>Actinomycetes</taxon>
        <taxon>Pseudonocardiales</taxon>
        <taxon>Pseudonocardiaceae</taxon>
        <taxon>Pseudonocardia</taxon>
    </lineage>
</organism>
<evidence type="ECO:0000313" key="4">
    <source>
        <dbReference type="EMBL" id="TWF82331.1"/>
    </source>
</evidence>
<accession>A0A561T5E1</accession>
<dbReference type="InterPro" id="IPR002559">
    <property type="entry name" value="Transposase_11"/>
</dbReference>
<dbReference type="GO" id="GO:0004803">
    <property type="term" value="F:transposase activity"/>
    <property type="evidence" value="ECO:0007669"/>
    <property type="project" value="InterPro"/>
</dbReference>
<dbReference type="InterPro" id="IPR024473">
    <property type="entry name" value="Transposases_IS4_N"/>
</dbReference>
<dbReference type="GO" id="GO:0006313">
    <property type="term" value="P:DNA transposition"/>
    <property type="evidence" value="ECO:0007669"/>
    <property type="project" value="InterPro"/>
</dbReference>
<feature type="compositionally biased region" description="Basic and acidic residues" evidence="1">
    <location>
        <begin position="560"/>
        <end position="584"/>
    </location>
</feature>
<dbReference type="GO" id="GO:0003677">
    <property type="term" value="F:DNA binding"/>
    <property type="evidence" value="ECO:0007669"/>
    <property type="project" value="InterPro"/>
</dbReference>
<dbReference type="Pfam" id="PF13006">
    <property type="entry name" value="Nterm_IS4"/>
    <property type="match status" value="1"/>
</dbReference>
<dbReference type="InterPro" id="IPR012337">
    <property type="entry name" value="RNaseH-like_sf"/>
</dbReference>
<sequence>MPAQSDMTSRPARSTATVGTRTITRAVTVAAGVFAPGHLGELTSYLPFELVDDVLAETRTVQRRLRELPSRAGVYFVLALGLFPRIGYARVWAKLCAGLSGAGLAVPAVSEKALRDLRRRLGPAPLKALFEVVAGPLAQPRTPGTCFAGLRTVAFDGLNSLKVPDTDRNRSWMGRIRYRMGFAGYPTLRLMCLAETGTRGLLGATIGAAGDRDEATLALRLLPLLRPGMLLLLDRGFDAATFLTAVARTGAMLLARARSQRVPPVLTHLPDGSYLSDLDGLAVRIIEADLTMRGADGTRIGDRYRLITTLLDHRRYPADALIQLYHERWEIESAYLALRHTMLDGHVLRSGDRAGLEQEVWALLTLYQLLRMAMTTAVETRPGTNPDRASFTTALETARDQLTAAAGIYPEPTDLLGVIGQAVLATLLPARRARYSARKVKCATSRYLNRDDGRPTAPTAITTIDILMHTPAPDPTPRPRRVPSRPRAPRPPTRRARVTALLGSDPRRAWSGTELAQTLQVPKRNMLTQLAEWTRLGLIARTNAGSYALDPPPPPVPPPSDRRSGRREERGTVEPRQHSADEQPRPTTDTVHAHRLPGNDTPTPPASWT</sequence>
<feature type="compositionally biased region" description="Pro residues" evidence="1">
    <location>
        <begin position="550"/>
        <end position="559"/>
    </location>
</feature>
<evidence type="ECO:0000259" key="3">
    <source>
        <dbReference type="Pfam" id="PF13006"/>
    </source>
</evidence>